<dbReference type="EMBL" id="FULE01000030">
    <property type="protein sequence ID" value="SJN57030.1"/>
    <property type="molecule type" value="Genomic_DNA"/>
</dbReference>
<proteinExistence type="predicted"/>
<evidence type="ECO:0000313" key="2">
    <source>
        <dbReference type="Proteomes" id="UP000188276"/>
    </source>
</evidence>
<name>A0A1R4LKD0_VIBR1</name>
<dbReference type="Proteomes" id="UP000188276">
    <property type="component" value="Unassembled WGS sequence"/>
</dbReference>
<accession>A0A1R4LKD0</accession>
<dbReference type="Gene3D" id="6.10.140.1810">
    <property type="match status" value="1"/>
</dbReference>
<reference evidence="2" key="1">
    <citation type="submission" date="2017-02" db="EMBL/GenBank/DDBJ databases">
        <authorList>
            <person name="Rodrigo-Torres L."/>
            <person name="Arahal R.D."/>
            <person name="Lucena T."/>
        </authorList>
    </citation>
    <scope>NUCLEOTIDE SEQUENCE [LARGE SCALE GENOMIC DNA]</scope>
    <source>
        <strain evidence="2">CECT 7878</strain>
    </source>
</reference>
<organism evidence="1 2">
    <name type="scientific">Vibrio ruber (strain DSM 16370 / JCM 11486 / BCRC 17186 / CECT 7878 / LMG 23124 / VR1)</name>
    <dbReference type="NCBI Taxonomy" id="1123498"/>
    <lineage>
        <taxon>Bacteria</taxon>
        <taxon>Pseudomonadati</taxon>
        <taxon>Pseudomonadota</taxon>
        <taxon>Gammaproteobacteria</taxon>
        <taxon>Vibrionales</taxon>
        <taxon>Vibrionaceae</taxon>
        <taxon>Vibrio</taxon>
    </lineage>
</organism>
<protein>
    <submittedName>
        <fullName evidence="1">Uncharacterized protein</fullName>
    </submittedName>
</protein>
<dbReference type="RefSeq" id="WP_077335981.1">
    <property type="nucleotide sequence ID" value="NZ_FULE01000030.1"/>
</dbReference>
<sequence length="241" mass="26074">MSNEQAIEFVRRVNSADQEYINTHTSLSDKVLPIVSDPEVQSGLLAGAVIVKDLTSAVSNGAKKLFGNAGKVVTSEANAGSSSLVAEGEGTVVVGNRTKYIQFSGGKPAIISDVHSPEKVSFRTIENRNLYGYQEGGSYAGSFKRPEVDDQKLQNIVNDVYKGDKFSSYEGTGSTADAARWEYNSGGMLNGADHLNNKAPQVITRLEKWLKHNSSASLSDRHAAQEMLKDFRNAIDGKNNK</sequence>
<dbReference type="AlphaFoldDB" id="A0A1R4LKD0"/>
<keyword evidence="2" id="KW-1185">Reference proteome</keyword>
<gene>
    <name evidence="1" type="ORF">VR7878_02076</name>
</gene>
<dbReference type="OrthoDB" id="8113193at2"/>
<evidence type="ECO:0000313" key="1">
    <source>
        <dbReference type="EMBL" id="SJN57030.1"/>
    </source>
</evidence>
<dbReference type="STRING" id="1123498.VR7878_02076"/>